<dbReference type="Pfam" id="PF07647">
    <property type="entry name" value="SAM_2"/>
    <property type="match status" value="1"/>
</dbReference>
<dbReference type="CDD" id="cd09487">
    <property type="entry name" value="SAM_superfamily"/>
    <property type="match status" value="1"/>
</dbReference>
<feature type="region of interest" description="Disordered" evidence="2">
    <location>
        <begin position="102"/>
        <end position="144"/>
    </location>
</feature>
<dbReference type="PANTHER" id="PTHR10627:SF68">
    <property type="entry name" value="F26K24.15 PROTEIN-RELATED"/>
    <property type="match status" value="1"/>
</dbReference>
<dbReference type="SUPFAM" id="SSF47769">
    <property type="entry name" value="SAM/Pointed domain"/>
    <property type="match status" value="1"/>
</dbReference>
<protein>
    <submittedName>
        <fullName evidence="4">Sterile alpha motif domain</fullName>
    </submittedName>
</protein>
<comment type="caution">
    <text evidence="4">The sequence shown here is derived from an EMBL/GenBank/DDBJ whole genome shotgun (WGS) entry which is preliminary data.</text>
</comment>
<dbReference type="Proteomes" id="UP001370490">
    <property type="component" value="Unassembled WGS sequence"/>
</dbReference>
<evidence type="ECO:0000313" key="4">
    <source>
        <dbReference type="EMBL" id="KAK6942496.1"/>
    </source>
</evidence>
<dbReference type="SMART" id="SM00454">
    <property type="entry name" value="SAM"/>
    <property type="match status" value="1"/>
</dbReference>
<proteinExistence type="predicted"/>
<reference evidence="4 5" key="1">
    <citation type="submission" date="2023-12" db="EMBL/GenBank/DDBJ databases">
        <title>A high-quality genome assembly for Dillenia turbinata (Dilleniales).</title>
        <authorList>
            <person name="Chanderbali A."/>
        </authorList>
    </citation>
    <scope>NUCLEOTIDE SEQUENCE [LARGE SCALE GENOMIC DNA]</scope>
    <source>
        <strain evidence="4">LSX21</strain>
        <tissue evidence="4">Leaf</tissue>
    </source>
</reference>
<dbReference type="Gene3D" id="1.10.150.50">
    <property type="entry name" value="Transcription Factor, Ets-1"/>
    <property type="match status" value="1"/>
</dbReference>
<dbReference type="InterPro" id="IPR001660">
    <property type="entry name" value="SAM"/>
</dbReference>
<sequence>MNWALLESQKRKLEFKSDFSIGIFAYVEVLFALRPNEHDMSSSFHLMAKPKNRKLVTSHAEKSSGFVGPNFNDEGDMPGDDSWVVVKKQRVTIWIPPLPVGEEHTARTQKPSQPQAMPRKAAEGAHLSNEKDIQKQPCDRPENPVKIATEKNCEIVAQVPSAQQGPKVAVLVKPPHRPGLVNPDGGSISKSRKFLRYSSTSKRNWTAGLLPGPVGFPDGAMLINRRMQASNVERKLRLAGGLNNWLMSLGLDQFVRIFRGKKVHKFQLVNLTMKKLKDMGANAVGPRRKLMHAIESLSAV</sequence>
<organism evidence="4 5">
    <name type="scientific">Dillenia turbinata</name>
    <dbReference type="NCBI Taxonomy" id="194707"/>
    <lineage>
        <taxon>Eukaryota</taxon>
        <taxon>Viridiplantae</taxon>
        <taxon>Streptophyta</taxon>
        <taxon>Embryophyta</taxon>
        <taxon>Tracheophyta</taxon>
        <taxon>Spermatophyta</taxon>
        <taxon>Magnoliopsida</taxon>
        <taxon>eudicotyledons</taxon>
        <taxon>Gunneridae</taxon>
        <taxon>Pentapetalae</taxon>
        <taxon>Dilleniales</taxon>
        <taxon>Dilleniaceae</taxon>
        <taxon>Dillenia</taxon>
    </lineage>
</organism>
<dbReference type="AlphaFoldDB" id="A0AAN8ZLQ4"/>
<accession>A0AAN8ZLQ4</accession>
<evidence type="ECO:0000259" key="3">
    <source>
        <dbReference type="PROSITE" id="PS50105"/>
    </source>
</evidence>
<gene>
    <name evidence="4" type="ORF">RJ641_027873</name>
</gene>
<dbReference type="EMBL" id="JBAMMX010000004">
    <property type="protein sequence ID" value="KAK6942496.1"/>
    <property type="molecule type" value="Genomic_DNA"/>
</dbReference>
<dbReference type="PANTHER" id="PTHR10627">
    <property type="entry name" value="SCP160"/>
    <property type="match status" value="1"/>
</dbReference>
<name>A0AAN8ZLQ4_9MAGN</name>
<evidence type="ECO:0000256" key="2">
    <source>
        <dbReference type="SAM" id="MobiDB-lite"/>
    </source>
</evidence>
<evidence type="ECO:0000256" key="1">
    <source>
        <dbReference type="ARBA" id="ARBA00022737"/>
    </source>
</evidence>
<feature type="domain" description="SAM" evidence="3">
    <location>
        <begin position="242"/>
        <end position="300"/>
    </location>
</feature>
<feature type="compositionally biased region" description="Basic and acidic residues" evidence="2">
    <location>
        <begin position="120"/>
        <end position="144"/>
    </location>
</feature>
<keyword evidence="1" id="KW-0677">Repeat</keyword>
<dbReference type="PROSITE" id="PS50105">
    <property type="entry name" value="SAM_DOMAIN"/>
    <property type="match status" value="1"/>
</dbReference>
<keyword evidence="5" id="KW-1185">Reference proteome</keyword>
<evidence type="ECO:0000313" key="5">
    <source>
        <dbReference type="Proteomes" id="UP001370490"/>
    </source>
</evidence>
<dbReference type="InterPro" id="IPR013761">
    <property type="entry name" value="SAM/pointed_sf"/>
</dbReference>